<sequence>MVFMFQPCRQRLFRLCLMNNYRFASTFGGIIENQKCELYCKDIVDRFNRFKNEGDKSENVTSEAVSRWKTISEIYGKLANKRDELKQLQDMKKENADDELASLVDQDLAAIKEEIDEFSDELARSIVPMSEYDFLNKCQLEFAAGAGGSESMVFAEEIFEMYRRYAEYRGWNWLAVQHENVPNGGLRSALVLLEGPSCYSDMRFEAGIHRVQRIPFNASIMHTSTMSLAVLPEPENPEMTVPSNEVKIETMRASGPGGQNVNKRASAVRMTHLPTGISVHCMDERFQHMNIKIAYKRLAAILLQQKVDNICSKTTSARKLQVGSRARAEKIRTFNFKDDRITDHRLKMSLSHLEGFMKGGEGLDTFVRELKLMDLKERLEEEIGL</sequence>
<accession>A0AC34R731</accession>
<proteinExistence type="predicted"/>
<name>A0AC34R731_9BILA</name>
<dbReference type="Proteomes" id="UP000887576">
    <property type="component" value="Unplaced"/>
</dbReference>
<evidence type="ECO:0000313" key="1">
    <source>
        <dbReference type="Proteomes" id="UP000887576"/>
    </source>
</evidence>
<dbReference type="WBParaSite" id="JU765_v2.g4007.t1">
    <property type="protein sequence ID" value="JU765_v2.g4007.t1"/>
    <property type="gene ID" value="JU765_v2.g4007"/>
</dbReference>
<protein>
    <submittedName>
        <fullName evidence="2">Prokaryotic-type class I peptide chain release factors domain-containing protein</fullName>
    </submittedName>
</protein>
<reference evidence="2" key="1">
    <citation type="submission" date="2022-11" db="UniProtKB">
        <authorList>
            <consortium name="WormBaseParasite"/>
        </authorList>
    </citation>
    <scope>IDENTIFICATION</scope>
</reference>
<organism evidence="1 2">
    <name type="scientific">Panagrolaimus sp. JU765</name>
    <dbReference type="NCBI Taxonomy" id="591449"/>
    <lineage>
        <taxon>Eukaryota</taxon>
        <taxon>Metazoa</taxon>
        <taxon>Ecdysozoa</taxon>
        <taxon>Nematoda</taxon>
        <taxon>Chromadorea</taxon>
        <taxon>Rhabditida</taxon>
        <taxon>Tylenchina</taxon>
        <taxon>Panagrolaimomorpha</taxon>
        <taxon>Panagrolaimoidea</taxon>
        <taxon>Panagrolaimidae</taxon>
        <taxon>Panagrolaimus</taxon>
    </lineage>
</organism>
<evidence type="ECO:0000313" key="2">
    <source>
        <dbReference type="WBParaSite" id="JU765_v2.g4007.t1"/>
    </source>
</evidence>